<dbReference type="Pfam" id="PF08378">
    <property type="entry name" value="NERD"/>
    <property type="match status" value="1"/>
</dbReference>
<dbReference type="Gene3D" id="3.40.50.300">
    <property type="entry name" value="P-loop containing nucleotide triphosphate hydrolases"/>
    <property type="match status" value="2"/>
</dbReference>
<dbReference type="InterPro" id="IPR027417">
    <property type="entry name" value="P-loop_NTPase"/>
</dbReference>
<name>A0A2P8EG58_9ACTN</name>
<dbReference type="OrthoDB" id="4509614at2"/>
<proteinExistence type="predicted"/>
<dbReference type="Proteomes" id="UP000243528">
    <property type="component" value="Unassembled WGS sequence"/>
</dbReference>
<sequence>MPLSLPDAPRFATASERAVWQHLRDQLRPEDVLLTNVRVTDDFKDHEVDLIVLMPGSGAVVVEVKGGAVTHDGETWWQTSANGHCRRIDPIYQVRSAKYALRRYLESDPRWRDQSRGRFRWAHVLVVPHTEVDDDFARPDCPRWSIAGRRDLHDLAGRLWDVPVRQESANRVFTADDADTVIGILRGRNLPQRDVVALAAEREHVAEQLTQDQAVILAATSKLHRVEVRGGAGSGKTWLALEQTRRLARGGAKVALTCYSRGLAEFLRRTVAAWPRRHRPAYVGEFHALGVQWGAAPGTDDDSDFWERRLPNQMVDLAAELSDGHRFDAVVVAEAQDFAESWWPALLAALRDDESGGVHAFTDDGQRVFQRYGRPPVPLVPLVLDHNLRNTVQIADTFIPLTPMPMRLMGSEGPNVRFVPSPSAEALDRADDEVDALLDAGWRPEDLALLTTGSRNPEQVARQAEGQNAYWATFWDDDQVFYGHVLGFKGMERRAVVLALNESELRERSKERLYVGLSRARDTLVVVGDPEQLRAIGGDDVHRRVTGA</sequence>
<protein>
    <submittedName>
        <fullName evidence="2">Nuclease-like protein</fullName>
    </submittedName>
</protein>
<dbReference type="InterPro" id="IPR011528">
    <property type="entry name" value="NERD"/>
</dbReference>
<organism evidence="2 3">
    <name type="scientific">Haloactinopolyspora alba</name>
    <dbReference type="NCBI Taxonomy" id="648780"/>
    <lineage>
        <taxon>Bacteria</taxon>
        <taxon>Bacillati</taxon>
        <taxon>Actinomycetota</taxon>
        <taxon>Actinomycetes</taxon>
        <taxon>Jiangellales</taxon>
        <taxon>Jiangellaceae</taxon>
        <taxon>Haloactinopolyspora</taxon>
    </lineage>
</organism>
<evidence type="ECO:0000259" key="1">
    <source>
        <dbReference type="Pfam" id="PF08378"/>
    </source>
</evidence>
<evidence type="ECO:0000313" key="3">
    <source>
        <dbReference type="Proteomes" id="UP000243528"/>
    </source>
</evidence>
<dbReference type="RefSeq" id="WP_106535497.1">
    <property type="nucleotide sequence ID" value="NZ_ML142897.1"/>
</dbReference>
<accession>A0A2P8EG58</accession>
<evidence type="ECO:0000313" key="2">
    <source>
        <dbReference type="EMBL" id="PSL08453.1"/>
    </source>
</evidence>
<dbReference type="SUPFAM" id="SSF52540">
    <property type="entry name" value="P-loop containing nucleoside triphosphate hydrolases"/>
    <property type="match status" value="1"/>
</dbReference>
<dbReference type="AlphaFoldDB" id="A0A2P8EG58"/>
<feature type="domain" description="NERD" evidence="1">
    <location>
        <begin position="14"/>
        <end position="110"/>
    </location>
</feature>
<reference evidence="2 3" key="1">
    <citation type="submission" date="2018-03" db="EMBL/GenBank/DDBJ databases">
        <title>Genomic Encyclopedia of Archaeal and Bacterial Type Strains, Phase II (KMG-II): from individual species to whole genera.</title>
        <authorList>
            <person name="Goeker M."/>
        </authorList>
    </citation>
    <scope>NUCLEOTIDE SEQUENCE [LARGE SCALE GENOMIC DNA]</scope>
    <source>
        <strain evidence="2 3">DSM 45211</strain>
    </source>
</reference>
<gene>
    <name evidence="2" type="ORF">CLV30_101425</name>
</gene>
<keyword evidence="3" id="KW-1185">Reference proteome</keyword>
<comment type="caution">
    <text evidence="2">The sequence shown here is derived from an EMBL/GenBank/DDBJ whole genome shotgun (WGS) entry which is preliminary data.</text>
</comment>
<dbReference type="EMBL" id="PYGE01000001">
    <property type="protein sequence ID" value="PSL08453.1"/>
    <property type="molecule type" value="Genomic_DNA"/>
</dbReference>